<dbReference type="PANTHER" id="PTHR13242">
    <property type="entry name" value="EUKARYOTIC TRANSLATION INITIATION FACTOR 3"/>
    <property type="match status" value="1"/>
</dbReference>
<evidence type="ECO:0000313" key="9">
    <source>
        <dbReference type="Proteomes" id="UP000007494"/>
    </source>
</evidence>
<comment type="function">
    <text evidence="4">Component of the eukaryotic translation initiation factor 3 (eIF-3) complex, which is involved in protein synthesis of a specialized repertoire of mRNAs and, together with other initiation factors, stimulates binding of mRNA and methionyl-tRNAi to the 40S ribosome. The eIF-3 complex specifically targets and initiates translation of a subset of mRNAs involved in cell proliferation.</text>
</comment>
<dbReference type="Pfam" id="PF10255">
    <property type="entry name" value="Paf67"/>
    <property type="match status" value="1"/>
</dbReference>
<reference evidence="8" key="4">
    <citation type="journal article" date="2015" name="PLoS ONE">
        <title>Comprehensive Evaluation of Toxoplasma gondii VEG and Neospora caninum LIV Genomes with Tachyzoite Stage Transcriptome and Proteome Defines Novel Transcript Features.</title>
        <authorList>
            <person name="Ramaprasad A."/>
            <person name="Mourier T."/>
            <person name="Naeem R."/>
            <person name="Malas T.B."/>
            <person name="Moussa E."/>
            <person name="Panigrahi A."/>
            <person name="Vermont S.J."/>
            <person name="Otto T.D."/>
            <person name="Wastling J."/>
            <person name="Pain A."/>
        </authorList>
    </citation>
    <scope>NUCLEOTIDE SEQUENCE</scope>
    <source>
        <strain evidence="8">Liverpool</strain>
    </source>
</reference>
<dbReference type="GO" id="GO:0033290">
    <property type="term" value="C:eukaryotic 48S preinitiation complex"/>
    <property type="evidence" value="ECO:0007669"/>
    <property type="project" value="UniProtKB-UniRule"/>
</dbReference>
<dbReference type="PANTHER" id="PTHR13242:SF0">
    <property type="entry name" value="EUKARYOTIC TRANSLATION INITIATION FACTOR 3 SUBUNIT L"/>
    <property type="match status" value="1"/>
</dbReference>
<keyword evidence="6" id="KW-0472">Membrane</keyword>
<dbReference type="GO" id="GO:0003743">
    <property type="term" value="F:translation initiation factor activity"/>
    <property type="evidence" value="ECO:0007669"/>
    <property type="project" value="UniProtKB-UniRule"/>
</dbReference>
<dbReference type="GeneID" id="13443044"/>
<name>F0VIS1_NEOCL</name>
<feature type="region of interest" description="Disordered" evidence="5">
    <location>
        <begin position="1"/>
        <end position="55"/>
    </location>
</feature>
<evidence type="ECO:0000256" key="4">
    <source>
        <dbReference type="HAMAP-Rule" id="MF_03011"/>
    </source>
</evidence>
<feature type="transmembrane region" description="Helical" evidence="6">
    <location>
        <begin position="284"/>
        <end position="301"/>
    </location>
</feature>
<gene>
    <name evidence="8" type="ORF">BN1204_034190</name>
    <name evidence="7" type="ORF">NCLIV_0341</name>
</gene>
<dbReference type="OrthoDB" id="15082at2759"/>
<evidence type="ECO:0000313" key="8">
    <source>
        <dbReference type="EMBL" id="CEL67623.1"/>
    </source>
</evidence>
<evidence type="ECO:0000256" key="6">
    <source>
        <dbReference type="SAM" id="Phobius"/>
    </source>
</evidence>
<feature type="compositionally biased region" description="Gly residues" evidence="5">
    <location>
        <begin position="601"/>
        <end position="610"/>
    </location>
</feature>
<dbReference type="eggNOG" id="KOG3677">
    <property type="taxonomic scope" value="Eukaryota"/>
</dbReference>
<protein>
    <recommendedName>
        <fullName evidence="4">Eukaryotic translation initiation factor 3 subunit L</fullName>
        <shortName evidence="4">eIF3l</shortName>
    </recommendedName>
</protein>
<comment type="subunit">
    <text evidence="4">Component of the eukaryotic translation initiation factor 3 (eIF-3) complex.</text>
</comment>
<evidence type="ECO:0000256" key="3">
    <source>
        <dbReference type="ARBA" id="ARBA00022917"/>
    </source>
</evidence>
<keyword evidence="9" id="KW-1185">Reference proteome</keyword>
<feature type="compositionally biased region" description="Polar residues" evidence="5">
    <location>
        <begin position="33"/>
        <end position="51"/>
    </location>
</feature>
<dbReference type="InterPro" id="IPR019382">
    <property type="entry name" value="eIF3l"/>
</dbReference>
<dbReference type="FunCoup" id="F0VIS1">
    <property type="interactions" value="518"/>
</dbReference>
<dbReference type="EMBL" id="FR823390">
    <property type="protein sequence ID" value="CBZ53632.1"/>
    <property type="molecule type" value="Genomic_DNA"/>
</dbReference>
<keyword evidence="1 4" id="KW-0963">Cytoplasm</keyword>
<reference evidence="9" key="3">
    <citation type="journal article" date="2012" name="PLoS Pathog.">
        <title>Comparative genomics of the apicomplexan parasites Toxoplasma gondii and Neospora caninum: Coccidia differing in host range and transmission strategy.</title>
        <authorList>
            <person name="Reid A.J."/>
            <person name="Vermont S.J."/>
            <person name="Cotton J.A."/>
            <person name="Harris D."/>
            <person name="Hill-Cawthorne G.A."/>
            <person name="Konen-Waisman S."/>
            <person name="Latham S.M."/>
            <person name="Mourier T."/>
            <person name="Norton R."/>
            <person name="Quail M.A."/>
            <person name="Sanders M."/>
            <person name="Shanmugam D."/>
            <person name="Sohal A."/>
            <person name="Wasmuth J.D."/>
            <person name="Brunk B."/>
            <person name="Grigg M.E."/>
            <person name="Howard J.C."/>
            <person name="Parkinson J."/>
            <person name="Roos D.S."/>
            <person name="Trees A.J."/>
            <person name="Berriman M."/>
            <person name="Pain A."/>
            <person name="Wastling J.M."/>
        </authorList>
    </citation>
    <scope>NUCLEOTIDE SEQUENCE [LARGE SCALE GENOMIC DNA]</scope>
    <source>
        <strain evidence="9">Liverpool</strain>
    </source>
</reference>
<accession>F0VIS1</accession>
<evidence type="ECO:0000256" key="5">
    <source>
        <dbReference type="SAM" id="MobiDB-lite"/>
    </source>
</evidence>
<sequence>MPVEGQVAEAGSLPVDKREAGSPVGVDEDDSLSPDSRFSVSPSNQAASQNAEGEGLDDAALDRMMGEKVRFENDVEEFLRSLYDEVYDRNVDAIRRLYEVEFPALTERYYAERRWPSVDEVGTFYRQFDRYHCLIITLYKELYYRHLFLKCQQEITWEDRRLAWENYALLINFLAEVECRPDDQKDGKSLRLPLQWLWDILDEFVYQFQEACRWRQRIARRLPEDEQERALFLKEMDKDCDVWKASQVLEFLHALVQRSDVQDLLRQPKDDATKNKLFESEIRFQLGYFAMILLLRLHVLMGDYFVGVKSVENIELTSRGFYWKVPAAHVTLFYHLGFAYTMMRRYTDAIRVMSQLLVFVSRQRSYLSAHFYQQMAMNKAVDKMYILVMLCSSLCNVKLDESVNQMIKEKYSDKFYKLQQENDETYCDLFTWACPKFINPATPSFEDPQALERFANSYSEVQLRQCKMFFKEVEFHKKISTINSFAKLYNNIQLSKLASLMELADKDPEDAVRSEILSVKYKGRQKVWRSGSLLSGDLTQSSSDNSVEFYMDQDMIHVRSQQSQKVYVDQFLKQIERSQHLFNSIQNSNNSARAGQRENRGPGGDRGNQGGDRDKFERSQDRRGHGVHSGANDMPKREQTALA</sequence>
<dbReference type="OMA" id="AGWFIRN"/>
<feature type="transmembrane region" description="Helical" evidence="6">
    <location>
        <begin position="321"/>
        <end position="343"/>
    </location>
</feature>
<keyword evidence="2 4" id="KW-0396">Initiation factor</keyword>
<dbReference type="AlphaFoldDB" id="F0VIS1"/>
<reference evidence="7" key="2">
    <citation type="submission" date="2011-03" db="EMBL/GenBank/DDBJ databases">
        <title>Comparative genomics and transcriptomics of Neospora caninum and Toxoplasma gondii.</title>
        <authorList>
            <person name="Reid A.J."/>
            <person name="Sohal A."/>
            <person name="Harris D."/>
            <person name="Quail M."/>
            <person name="Sanders M."/>
            <person name="Berriman M."/>
            <person name="Wastling J.M."/>
            <person name="Pain A."/>
        </authorList>
    </citation>
    <scope>NUCLEOTIDE SEQUENCE</scope>
    <source>
        <strain evidence="7">Liverpool</strain>
    </source>
</reference>
<dbReference type="InParanoid" id="F0VIS1"/>
<comment type="similarity">
    <text evidence="4">Belongs to the eIF-3 subunit L family.</text>
</comment>
<dbReference type="GO" id="GO:0005852">
    <property type="term" value="C:eukaryotic translation initiation factor 3 complex"/>
    <property type="evidence" value="ECO:0007669"/>
    <property type="project" value="UniProtKB-UniRule"/>
</dbReference>
<reference evidence="7" key="1">
    <citation type="submission" date="2011-02" db="EMBL/GenBank/DDBJ databases">
        <authorList>
            <person name="Aslett M."/>
        </authorList>
    </citation>
    <scope>NUCLEOTIDE SEQUENCE</scope>
    <source>
        <strain evidence="7">Liverpool</strain>
    </source>
</reference>
<evidence type="ECO:0000313" key="7">
    <source>
        <dbReference type="EMBL" id="CBZ53632.1"/>
    </source>
</evidence>
<evidence type="ECO:0000256" key="2">
    <source>
        <dbReference type="ARBA" id="ARBA00022540"/>
    </source>
</evidence>
<dbReference type="Proteomes" id="UP000007494">
    <property type="component" value="Chromosome VIII"/>
</dbReference>
<keyword evidence="3 4" id="KW-0648">Protein biosynthesis</keyword>
<dbReference type="VEuPathDB" id="ToxoDB:NCLIV_0341"/>
<feature type="region of interest" description="Disordered" evidence="5">
    <location>
        <begin position="584"/>
        <end position="643"/>
    </location>
</feature>
<evidence type="ECO:0000256" key="1">
    <source>
        <dbReference type="ARBA" id="ARBA00022490"/>
    </source>
</evidence>
<dbReference type="EMBL" id="LN714483">
    <property type="protein sequence ID" value="CEL67623.1"/>
    <property type="molecule type" value="Genomic_DNA"/>
</dbReference>
<organism evidence="7 9">
    <name type="scientific">Neospora caninum (strain Liverpool)</name>
    <dbReference type="NCBI Taxonomy" id="572307"/>
    <lineage>
        <taxon>Eukaryota</taxon>
        <taxon>Sar</taxon>
        <taxon>Alveolata</taxon>
        <taxon>Apicomplexa</taxon>
        <taxon>Conoidasida</taxon>
        <taxon>Coccidia</taxon>
        <taxon>Eucoccidiorida</taxon>
        <taxon>Eimeriorina</taxon>
        <taxon>Sarcocystidae</taxon>
        <taxon>Neospora</taxon>
    </lineage>
</organism>
<dbReference type="GO" id="GO:0001732">
    <property type="term" value="P:formation of cytoplasmic translation initiation complex"/>
    <property type="evidence" value="ECO:0007669"/>
    <property type="project" value="UniProtKB-UniRule"/>
</dbReference>
<feature type="compositionally biased region" description="Basic and acidic residues" evidence="5">
    <location>
        <begin position="634"/>
        <end position="643"/>
    </location>
</feature>
<keyword evidence="6" id="KW-1133">Transmembrane helix</keyword>
<keyword evidence="6" id="KW-0812">Transmembrane</keyword>
<comment type="subcellular location">
    <subcellularLocation>
        <location evidence="4">Cytoplasm</location>
    </subcellularLocation>
</comment>
<feature type="compositionally biased region" description="Polar residues" evidence="5">
    <location>
        <begin position="584"/>
        <end position="593"/>
    </location>
</feature>
<dbReference type="RefSeq" id="XP_003883664.1">
    <property type="nucleotide sequence ID" value="XM_003883615.1"/>
</dbReference>
<dbReference type="HAMAP" id="MF_03011">
    <property type="entry name" value="eIF3l"/>
    <property type="match status" value="1"/>
</dbReference>
<feature type="compositionally biased region" description="Basic and acidic residues" evidence="5">
    <location>
        <begin position="611"/>
        <end position="624"/>
    </location>
</feature>
<proteinExistence type="inferred from homology"/>
<dbReference type="GO" id="GO:0016282">
    <property type="term" value="C:eukaryotic 43S preinitiation complex"/>
    <property type="evidence" value="ECO:0007669"/>
    <property type="project" value="UniProtKB-UniRule"/>
</dbReference>